<dbReference type="GO" id="GO:0009277">
    <property type="term" value="C:fungal-type cell wall"/>
    <property type="evidence" value="ECO:0007669"/>
    <property type="project" value="TreeGrafter"/>
</dbReference>
<evidence type="ECO:0000256" key="14">
    <source>
        <dbReference type="ARBA" id="ARBA00023316"/>
    </source>
</evidence>
<dbReference type="GO" id="GO:0009986">
    <property type="term" value="C:cell surface"/>
    <property type="evidence" value="ECO:0007669"/>
    <property type="project" value="TreeGrafter"/>
</dbReference>
<keyword evidence="12" id="KW-0325">Glycoprotein</keyword>
<keyword evidence="13" id="KW-0119">Carbohydrate metabolism</keyword>
<evidence type="ECO:0000256" key="6">
    <source>
        <dbReference type="ARBA" id="ARBA00022475"/>
    </source>
</evidence>
<comment type="similarity">
    <text evidence="4 19">Belongs to the glycosyl hydrolase 17 family.</text>
</comment>
<dbReference type="EMBL" id="JAANQT010000699">
    <property type="protein sequence ID" value="KAG1309012.1"/>
    <property type="molecule type" value="Genomic_DNA"/>
</dbReference>
<dbReference type="InterPro" id="IPR017853">
    <property type="entry name" value="GH"/>
</dbReference>
<evidence type="ECO:0000256" key="10">
    <source>
        <dbReference type="ARBA" id="ARBA00022801"/>
    </source>
</evidence>
<comment type="caution">
    <text evidence="21">The sequence shown here is derived from an EMBL/GenBank/DDBJ whole genome shotgun (WGS) entry which is preliminary data.</text>
</comment>
<keyword evidence="9" id="KW-0732">Signal</keyword>
<evidence type="ECO:0000256" key="1">
    <source>
        <dbReference type="ARBA" id="ARBA00000382"/>
    </source>
</evidence>
<comment type="catalytic activity">
    <reaction evidence="1">
        <text>Hydrolysis of (1-&gt;3)-beta-D-glucosidic linkages in (1-&gt;3)-beta-D-glucans.</text>
        <dbReference type="EC" id="3.2.1.39"/>
    </reaction>
</comment>
<dbReference type="OrthoDB" id="77201at2759"/>
<keyword evidence="15" id="KW-0624">Polysaccharide degradation</keyword>
<evidence type="ECO:0000256" key="16">
    <source>
        <dbReference type="ARBA" id="ARBA00037649"/>
    </source>
</evidence>
<keyword evidence="8" id="KW-0964">Secreted</keyword>
<evidence type="ECO:0000256" key="2">
    <source>
        <dbReference type="ARBA" id="ARBA00004191"/>
    </source>
</evidence>
<keyword evidence="6" id="KW-1003">Cell membrane</keyword>
<dbReference type="GO" id="GO:0071555">
    <property type="term" value="P:cell wall organization"/>
    <property type="evidence" value="ECO:0007669"/>
    <property type="project" value="UniProtKB-KW"/>
</dbReference>
<evidence type="ECO:0000256" key="3">
    <source>
        <dbReference type="ARBA" id="ARBA00004401"/>
    </source>
</evidence>
<evidence type="ECO:0000256" key="18">
    <source>
        <dbReference type="ARBA" id="ARBA00043078"/>
    </source>
</evidence>
<reference evidence="21" key="1">
    <citation type="journal article" date="2020" name="Microb. Genom.">
        <title>Genetic diversity of clinical and environmental Mucorales isolates obtained from an investigation of mucormycosis cases among solid organ transplant recipients.</title>
        <authorList>
            <person name="Nguyen M.H."/>
            <person name="Kaul D."/>
            <person name="Muto C."/>
            <person name="Cheng S.J."/>
            <person name="Richter R.A."/>
            <person name="Bruno V.M."/>
            <person name="Liu G."/>
            <person name="Beyhan S."/>
            <person name="Sundermann A.J."/>
            <person name="Mounaud S."/>
            <person name="Pasculle A.W."/>
            <person name="Nierman W.C."/>
            <person name="Driscoll E."/>
            <person name="Cumbie R."/>
            <person name="Clancy C.J."/>
            <person name="Dupont C.L."/>
        </authorList>
    </citation>
    <scope>NUCLEOTIDE SEQUENCE</scope>
    <source>
        <strain evidence="21">GL11</strain>
    </source>
</reference>
<keyword evidence="22" id="KW-1185">Reference proteome</keyword>
<dbReference type="GO" id="GO:0005576">
    <property type="term" value="C:extracellular region"/>
    <property type="evidence" value="ECO:0007669"/>
    <property type="project" value="TreeGrafter"/>
</dbReference>
<evidence type="ECO:0000256" key="9">
    <source>
        <dbReference type="ARBA" id="ARBA00022729"/>
    </source>
</evidence>
<dbReference type="GO" id="GO:0042973">
    <property type="term" value="F:glucan endo-1,3-beta-D-glucosidase activity"/>
    <property type="evidence" value="ECO:0007669"/>
    <property type="project" value="UniProtKB-EC"/>
</dbReference>
<protein>
    <recommendedName>
        <fullName evidence="5">glucan endo-1,3-beta-D-glucosidase</fullName>
        <ecNumber evidence="5">3.2.1.39</ecNumber>
    </recommendedName>
    <alternativeName>
        <fullName evidence="18">Endo-1,3-beta-glucanase btgC</fullName>
    </alternativeName>
    <alternativeName>
        <fullName evidence="17">Laminarinase btgC</fullName>
    </alternativeName>
</protein>
<keyword evidence="11 20" id="KW-0472">Membrane</keyword>
<dbReference type="InterPro" id="IPR000490">
    <property type="entry name" value="Glyco_hydro_17"/>
</dbReference>
<gene>
    <name evidence="21" type="ORF">G6F64_005631</name>
</gene>
<dbReference type="PANTHER" id="PTHR16631:SF17">
    <property type="entry name" value="GLUCAN ENDO-1,3-BETA-GLUCOSIDASE BTGC"/>
    <property type="match status" value="1"/>
</dbReference>
<feature type="transmembrane region" description="Helical" evidence="20">
    <location>
        <begin position="12"/>
        <end position="31"/>
    </location>
</feature>
<keyword evidence="10" id="KW-0378">Hydrolase</keyword>
<organism evidence="21 22">
    <name type="scientific">Rhizopus oryzae</name>
    <name type="common">Mucormycosis agent</name>
    <name type="synonym">Rhizopus arrhizus var. delemar</name>
    <dbReference type="NCBI Taxonomy" id="64495"/>
    <lineage>
        <taxon>Eukaryota</taxon>
        <taxon>Fungi</taxon>
        <taxon>Fungi incertae sedis</taxon>
        <taxon>Mucoromycota</taxon>
        <taxon>Mucoromycotina</taxon>
        <taxon>Mucoromycetes</taxon>
        <taxon>Mucorales</taxon>
        <taxon>Mucorineae</taxon>
        <taxon>Rhizopodaceae</taxon>
        <taxon>Rhizopus</taxon>
    </lineage>
</organism>
<evidence type="ECO:0000256" key="20">
    <source>
        <dbReference type="SAM" id="Phobius"/>
    </source>
</evidence>
<evidence type="ECO:0000256" key="11">
    <source>
        <dbReference type="ARBA" id="ARBA00023136"/>
    </source>
</evidence>
<dbReference type="GO" id="GO:0005886">
    <property type="term" value="C:plasma membrane"/>
    <property type="evidence" value="ECO:0007669"/>
    <property type="project" value="UniProtKB-SubCell"/>
</dbReference>
<dbReference type="PANTHER" id="PTHR16631">
    <property type="entry name" value="GLUCAN 1,3-BETA-GLUCOSIDASE"/>
    <property type="match status" value="1"/>
</dbReference>
<evidence type="ECO:0000256" key="17">
    <source>
        <dbReference type="ARBA" id="ARBA00042373"/>
    </source>
</evidence>
<keyword evidence="7" id="KW-0134">Cell wall</keyword>
<comment type="subcellular location">
    <subcellularLocation>
        <location evidence="3">Cell membrane</location>
        <topology evidence="3">Single-pass type II membrane protein</topology>
    </subcellularLocation>
    <subcellularLocation>
        <location evidence="2">Secreted</location>
        <location evidence="2">Cell wall</location>
    </subcellularLocation>
</comment>
<sequence>MKIVLLIINIYWLYITSTIASTAFYGLNYGINRDACPDLDNLDSDFKALSQYASHVRVYSVKDCDLGKNALLAAQANGVKLYMGMWVDKTDSFLQELVSLKKLVSDYNVQNIEAIIVGSEVIYRGDVSSDQLTEYINQVKEIVHPLGIQVTTSDVYYKFEHNVVSAVDFIMMNAFPYWEGANINEAPNTLFEHYMHVKSLSNGKIVRISETGWPEEGAVFGDSIPRSDYQKDFLLSTLCLAKRNGIDMFWFSAIDEPYKTGVEAHFGLLDTNRQLKSLFSLDRLNNPC</sequence>
<dbReference type="Pfam" id="PF00332">
    <property type="entry name" value="Glyco_hydro_17"/>
    <property type="match status" value="1"/>
</dbReference>
<name>A0A9P6XAU5_RHIOR</name>
<keyword evidence="14" id="KW-0961">Cell wall biogenesis/degradation</keyword>
<keyword evidence="20" id="KW-1133">Transmembrane helix</keyword>
<evidence type="ECO:0000256" key="12">
    <source>
        <dbReference type="ARBA" id="ARBA00023180"/>
    </source>
</evidence>
<dbReference type="Proteomes" id="UP000716291">
    <property type="component" value="Unassembled WGS sequence"/>
</dbReference>
<dbReference type="AlphaFoldDB" id="A0A9P6XAU5"/>
<comment type="function">
    <text evidence="16">Glucanases play a role in cell expansion during growth, in cell-cell fusion during mating, and in spore release during sporulation. This enzyme may be involved in beta-glucan degradation. Active on laminarin and lichenan.</text>
</comment>
<evidence type="ECO:0000256" key="13">
    <source>
        <dbReference type="ARBA" id="ARBA00023277"/>
    </source>
</evidence>
<keyword evidence="20" id="KW-0812">Transmembrane</keyword>
<evidence type="ECO:0000256" key="4">
    <source>
        <dbReference type="ARBA" id="ARBA00008773"/>
    </source>
</evidence>
<evidence type="ECO:0000256" key="8">
    <source>
        <dbReference type="ARBA" id="ARBA00022525"/>
    </source>
</evidence>
<evidence type="ECO:0000313" key="21">
    <source>
        <dbReference type="EMBL" id="KAG1309012.1"/>
    </source>
</evidence>
<dbReference type="SUPFAM" id="SSF51445">
    <property type="entry name" value="(Trans)glycosidases"/>
    <property type="match status" value="1"/>
</dbReference>
<accession>A0A9P6XAU5</accession>
<dbReference type="Gene3D" id="3.20.20.80">
    <property type="entry name" value="Glycosidases"/>
    <property type="match status" value="2"/>
</dbReference>
<evidence type="ECO:0000256" key="15">
    <source>
        <dbReference type="ARBA" id="ARBA00023326"/>
    </source>
</evidence>
<evidence type="ECO:0000256" key="7">
    <source>
        <dbReference type="ARBA" id="ARBA00022512"/>
    </source>
</evidence>
<dbReference type="GO" id="GO:0000272">
    <property type="term" value="P:polysaccharide catabolic process"/>
    <property type="evidence" value="ECO:0007669"/>
    <property type="project" value="UniProtKB-KW"/>
</dbReference>
<evidence type="ECO:0000256" key="5">
    <source>
        <dbReference type="ARBA" id="ARBA00012780"/>
    </source>
</evidence>
<dbReference type="InterPro" id="IPR050732">
    <property type="entry name" value="Beta-glucan_modifiers"/>
</dbReference>
<dbReference type="EC" id="3.2.1.39" evidence="5"/>
<evidence type="ECO:0000313" key="22">
    <source>
        <dbReference type="Proteomes" id="UP000716291"/>
    </source>
</evidence>
<evidence type="ECO:0000256" key="19">
    <source>
        <dbReference type="RuleBase" id="RU004335"/>
    </source>
</evidence>
<proteinExistence type="inferred from homology"/>